<dbReference type="EMBL" id="KK915213">
    <property type="protein sequence ID" value="KDP23354.1"/>
    <property type="molecule type" value="Genomic_DNA"/>
</dbReference>
<reference evidence="5 6" key="1">
    <citation type="journal article" date="2014" name="PLoS ONE">
        <title>Global Analysis of Gene Expression Profiles in Physic Nut (Jatropha curcas L.) Seedlings Exposed to Salt Stress.</title>
        <authorList>
            <person name="Zhang L."/>
            <person name="Zhang C."/>
            <person name="Wu P."/>
            <person name="Chen Y."/>
            <person name="Li M."/>
            <person name="Jiang H."/>
            <person name="Wu G."/>
        </authorList>
    </citation>
    <scope>NUCLEOTIDE SEQUENCE [LARGE SCALE GENOMIC DNA]</scope>
    <source>
        <strain evidence="6">cv. GZQX0401</strain>
        <tissue evidence="5">Young leaves</tissue>
    </source>
</reference>
<keyword evidence="6" id="KW-1185">Reference proteome</keyword>
<dbReference type="PANTHER" id="PTHR33669">
    <property type="entry name" value="PROTEIN NEGATIVE REGULATOR OF RESISTANCE"/>
    <property type="match status" value="1"/>
</dbReference>
<dbReference type="GO" id="GO:0010112">
    <property type="term" value="P:regulation of systemic acquired resistance"/>
    <property type="evidence" value="ECO:0007669"/>
    <property type="project" value="InterPro"/>
</dbReference>
<comment type="similarity">
    <text evidence="2">Belongs to the NPR1-interactor family.</text>
</comment>
<dbReference type="InterPro" id="IPR031425">
    <property type="entry name" value="NPR1/NH1-interacting"/>
</dbReference>
<proteinExistence type="inferred from homology"/>
<protein>
    <submittedName>
        <fullName evidence="5">Uncharacterized protein</fullName>
    </submittedName>
</protein>
<dbReference type="GO" id="GO:0005634">
    <property type="term" value="C:nucleus"/>
    <property type="evidence" value="ECO:0007669"/>
    <property type="project" value="UniProtKB-SubCell"/>
</dbReference>
<keyword evidence="3" id="KW-0539">Nucleus</keyword>
<feature type="compositionally biased region" description="Basic and acidic residues" evidence="4">
    <location>
        <begin position="76"/>
        <end position="103"/>
    </location>
</feature>
<sequence length="115" mass="13377">MENETRKRRMENIEEPEKGKGLEDDEEKMEKFFALIRSSKEIADQMRRGSNGSREKEDKKAEPAAPAWHPSFQPEDFIKDFKDNKAGPSKVEEGEKGHQKKEVEEEEKLDLNLSL</sequence>
<comment type="subcellular location">
    <subcellularLocation>
        <location evidence="1">Nucleus</location>
    </subcellularLocation>
</comment>
<gene>
    <name evidence="5" type="ORF">JCGZ_23187</name>
</gene>
<dbReference type="Pfam" id="PF15699">
    <property type="entry name" value="NPR1_interact"/>
    <property type="match status" value="1"/>
</dbReference>
<evidence type="ECO:0000256" key="2">
    <source>
        <dbReference type="ARBA" id="ARBA00009937"/>
    </source>
</evidence>
<dbReference type="PANTHER" id="PTHR33669:SF26">
    <property type="entry name" value="PROTEIN NIM1-INTERACTING 3"/>
    <property type="match status" value="1"/>
</dbReference>
<name>A0A067JUY6_JATCU</name>
<evidence type="ECO:0000313" key="5">
    <source>
        <dbReference type="EMBL" id="KDP23354.1"/>
    </source>
</evidence>
<dbReference type="Proteomes" id="UP000027138">
    <property type="component" value="Unassembled WGS sequence"/>
</dbReference>
<accession>A0A067JUY6</accession>
<evidence type="ECO:0000256" key="1">
    <source>
        <dbReference type="ARBA" id="ARBA00004123"/>
    </source>
</evidence>
<feature type="compositionally biased region" description="Basic and acidic residues" evidence="4">
    <location>
        <begin position="38"/>
        <end position="62"/>
    </location>
</feature>
<dbReference type="AlphaFoldDB" id="A0A067JUY6"/>
<feature type="region of interest" description="Disordered" evidence="4">
    <location>
        <begin position="1"/>
        <end position="115"/>
    </location>
</feature>
<evidence type="ECO:0000313" key="6">
    <source>
        <dbReference type="Proteomes" id="UP000027138"/>
    </source>
</evidence>
<evidence type="ECO:0000256" key="3">
    <source>
        <dbReference type="ARBA" id="ARBA00023242"/>
    </source>
</evidence>
<organism evidence="5 6">
    <name type="scientific">Jatropha curcas</name>
    <name type="common">Barbados nut</name>
    <dbReference type="NCBI Taxonomy" id="180498"/>
    <lineage>
        <taxon>Eukaryota</taxon>
        <taxon>Viridiplantae</taxon>
        <taxon>Streptophyta</taxon>
        <taxon>Embryophyta</taxon>
        <taxon>Tracheophyta</taxon>
        <taxon>Spermatophyta</taxon>
        <taxon>Magnoliopsida</taxon>
        <taxon>eudicotyledons</taxon>
        <taxon>Gunneridae</taxon>
        <taxon>Pentapetalae</taxon>
        <taxon>rosids</taxon>
        <taxon>fabids</taxon>
        <taxon>Malpighiales</taxon>
        <taxon>Euphorbiaceae</taxon>
        <taxon>Crotonoideae</taxon>
        <taxon>Jatropheae</taxon>
        <taxon>Jatropha</taxon>
    </lineage>
</organism>
<feature type="compositionally biased region" description="Basic and acidic residues" evidence="4">
    <location>
        <begin position="10"/>
        <end position="22"/>
    </location>
</feature>
<evidence type="ECO:0000256" key="4">
    <source>
        <dbReference type="SAM" id="MobiDB-lite"/>
    </source>
</evidence>
<dbReference type="KEGG" id="jcu:105647395"/>
<dbReference type="STRING" id="180498.A0A067JUY6"/>